<gene>
    <name evidence="5" type="ORF">DVR12_24745</name>
</gene>
<evidence type="ECO:0000259" key="4">
    <source>
        <dbReference type="PROSITE" id="PS50956"/>
    </source>
</evidence>
<dbReference type="InterPro" id="IPR036388">
    <property type="entry name" value="WH-like_DNA-bd_sf"/>
</dbReference>
<dbReference type="SUPFAM" id="SSF54909">
    <property type="entry name" value="Dimeric alpha+beta barrel"/>
    <property type="match status" value="1"/>
</dbReference>
<evidence type="ECO:0000256" key="3">
    <source>
        <dbReference type="ARBA" id="ARBA00023163"/>
    </source>
</evidence>
<dbReference type="Pfam" id="PF13412">
    <property type="entry name" value="HTH_24"/>
    <property type="match status" value="1"/>
</dbReference>
<keyword evidence="1" id="KW-0805">Transcription regulation</keyword>
<keyword evidence="3" id="KW-0804">Transcription</keyword>
<dbReference type="PANTHER" id="PTHR30154">
    <property type="entry name" value="LEUCINE-RESPONSIVE REGULATORY PROTEIN"/>
    <property type="match status" value="1"/>
</dbReference>
<feature type="domain" description="HTH asnC-type" evidence="4">
    <location>
        <begin position="4"/>
        <end position="65"/>
    </location>
</feature>
<sequence length="157" mass="17991">MDTLDAIDMKILQALQEDARLNTKEIAHRIGLSVTPTYERLKKIERTGVIKNYVTLLDGEKIGKTLTVFCSVTLQLHSQRLIKQFETAIKKMEEVMECYHLAGTYDYMLKIVVDDMRSYQFFLTNKLAAVENIAQVHSSFVMTPVKQTTAFQLKLPS</sequence>
<protein>
    <submittedName>
        <fullName evidence="5">Lrp/AsnC family transcriptional regulator</fullName>
    </submittedName>
</protein>
<dbReference type="Pfam" id="PF01037">
    <property type="entry name" value="AsnC_trans_reg"/>
    <property type="match status" value="1"/>
</dbReference>
<keyword evidence="6" id="KW-1185">Reference proteome</keyword>
<evidence type="ECO:0000313" key="6">
    <source>
        <dbReference type="Proteomes" id="UP000260644"/>
    </source>
</evidence>
<accession>A0A3E1Y3A1</accession>
<comment type="caution">
    <text evidence="5">The sequence shown here is derived from an EMBL/GenBank/DDBJ whole genome shotgun (WGS) entry which is preliminary data.</text>
</comment>
<dbReference type="InterPro" id="IPR011991">
    <property type="entry name" value="ArsR-like_HTH"/>
</dbReference>
<dbReference type="InterPro" id="IPR036390">
    <property type="entry name" value="WH_DNA-bd_sf"/>
</dbReference>
<dbReference type="GO" id="GO:0043200">
    <property type="term" value="P:response to amino acid"/>
    <property type="evidence" value="ECO:0007669"/>
    <property type="project" value="TreeGrafter"/>
</dbReference>
<dbReference type="InterPro" id="IPR011008">
    <property type="entry name" value="Dimeric_a/b-barrel"/>
</dbReference>
<dbReference type="EMBL" id="QPMM01000015">
    <property type="protein sequence ID" value="RFS19179.1"/>
    <property type="molecule type" value="Genomic_DNA"/>
</dbReference>
<dbReference type="InterPro" id="IPR019888">
    <property type="entry name" value="Tscrpt_reg_AsnC-like"/>
</dbReference>
<dbReference type="SUPFAM" id="SSF46785">
    <property type="entry name" value="Winged helix' DNA-binding domain"/>
    <property type="match status" value="1"/>
</dbReference>
<dbReference type="InterPro" id="IPR000485">
    <property type="entry name" value="AsnC-type_HTH_dom"/>
</dbReference>
<dbReference type="CDD" id="cd00090">
    <property type="entry name" value="HTH_ARSR"/>
    <property type="match status" value="1"/>
</dbReference>
<dbReference type="PROSITE" id="PS50956">
    <property type="entry name" value="HTH_ASNC_2"/>
    <property type="match status" value="1"/>
</dbReference>
<proteinExistence type="predicted"/>
<dbReference type="GO" id="GO:0005829">
    <property type="term" value="C:cytosol"/>
    <property type="evidence" value="ECO:0007669"/>
    <property type="project" value="TreeGrafter"/>
</dbReference>
<dbReference type="SMART" id="SM00344">
    <property type="entry name" value="HTH_ASNC"/>
    <property type="match status" value="1"/>
</dbReference>
<organism evidence="5 6">
    <name type="scientific">Chitinophaga silvatica</name>
    <dbReference type="NCBI Taxonomy" id="2282649"/>
    <lineage>
        <taxon>Bacteria</taxon>
        <taxon>Pseudomonadati</taxon>
        <taxon>Bacteroidota</taxon>
        <taxon>Chitinophagia</taxon>
        <taxon>Chitinophagales</taxon>
        <taxon>Chitinophagaceae</taxon>
        <taxon>Chitinophaga</taxon>
    </lineage>
</organism>
<evidence type="ECO:0000256" key="1">
    <source>
        <dbReference type="ARBA" id="ARBA00023015"/>
    </source>
</evidence>
<dbReference type="PRINTS" id="PR00033">
    <property type="entry name" value="HTHASNC"/>
</dbReference>
<dbReference type="AlphaFoldDB" id="A0A3E1Y3A1"/>
<dbReference type="Proteomes" id="UP000260644">
    <property type="component" value="Unassembled WGS sequence"/>
</dbReference>
<dbReference type="GO" id="GO:0006355">
    <property type="term" value="P:regulation of DNA-templated transcription"/>
    <property type="evidence" value="ECO:0007669"/>
    <property type="project" value="UniProtKB-ARBA"/>
</dbReference>
<dbReference type="OrthoDB" id="9800326at2"/>
<dbReference type="Gene3D" id="1.10.10.10">
    <property type="entry name" value="Winged helix-like DNA-binding domain superfamily/Winged helix DNA-binding domain"/>
    <property type="match status" value="1"/>
</dbReference>
<dbReference type="InterPro" id="IPR019887">
    <property type="entry name" value="Tscrpt_reg_AsnC/Lrp_C"/>
</dbReference>
<keyword evidence="2" id="KW-0238">DNA-binding</keyword>
<evidence type="ECO:0000313" key="5">
    <source>
        <dbReference type="EMBL" id="RFS19179.1"/>
    </source>
</evidence>
<dbReference type="Gene3D" id="3.30.70.920">
    <property type="match status" value="1"/>
</dbReference>
<dbReference type="GO" id="GO:0043565">
    <property type="term" value="F:sequence-specific DNA binding"/>
    <property type="evidence" value="ECO:0007669"/>
    <property type="project" value="InterPro"/>
</dbReference>
<reference evidence="5 6" key="1">
    <citation type="submission" date="2018-07" db="EMBL/GenBank/DDBJ databases">
        <title>Chitinophaga K2CV101002-2 sp. nov., isolated from a monsoon evergreen broad-leaved forest soil.</title>
        <authorList>
            <person name="Lv Y."/>
        </authorList>
    </citation>
    <scope>NUCLEOTIDE SEQUENCE [LARGE SCALE GENOMIC DNA]</scope>
    <source>
        <strain evidence="5 6">GDMCC 1.1288</strain>
    </source>
</reference>
<dbReference type="RefSeq" id="WP_116978494.1">
    <property type="nucleotide sequence ID" value="NZ_QPMM01000015.1"/>
</dbReference>
<dbReference type="PANTHER" id="PTHR30154:SF34">
    <property type="entry name" value="TRANSCRIPTIONAL REGULATOR AZLB"/>
    <property type="match status" value="1"/>
</dbReference>
<evidence type="ECO:0000256" key="2">
    <source>
        <dbReference type="ARBA" id="ARBA00023125"/>
    </source>
</evidence>
<name>A0A3E1Y3A1_9BACT</name>